<organism evidence="2 3">
    <name type="scientific">Panagrolaimus superbus</name>
    <dbReference type="NCBI Taxonomy" id="310955"/>
    <lineage>
        <taxon>Eukaryota</taxon>
        <taxon>Metazoa</taxon>
        <taxon>Ecdysozoa</taxon>
        <taxon>Nematoda</taxon>
        <taxon>Chromadorea</taxon>
        <taxon>Rhabditida</taxon>
        <taxon>Tylenchina</taxon>
        <taxon>Panagrolaimomorpha</taxon>
        <taxon>Panagrolaimoidea</taxon>
        <taxon>Panagrolaimidae</taxon>
        <taxon>Panagrolaimus</taxon>
    </lineage>
</organism>
<dbReference type="Pfam" id="PF00659">
    <property type="entry name" value="POLO_box"/>
    <property type="match status" value="1"/>
</dbReference>
<evidence type="ECO:0000313" key="2">
    <source>
        <dbReference type="Proteomes" id="UP000887577"/>
    </source>
</evidence>
<accession>A0A914YPZ0</accession>
<evidence type="ECO:0000313" key="3">
    <source>
        <dbReference type="WBParaSite" id="PSU_v2.g2153.t1"/>
    </source>
</evidence>
<keyword evidence="2" id="KW-1185">Reference proteome</keyword>
<evidence type="ECO:0000259" key="1">
    <source>
        <dbReference type="Pfam" id="PF00659"/>
    </source>
</evidence>
<name>A0A914YPZ0_9BILA</name>
<dbReference type="AlphaFoldDB" id="A0A914YPZ0"/>
<sequence length="92" mass="10226">MLLSDGTCQVNISGYVKLIFRTHMDHILVTISQESRHTTFLLQEHPEDVLHRTQNVSITDFGSALLTATDVFRDFCRDGSSGNLAQVLSTAC</sequence>
<protein>
    <submittedName>
        <fullName evidence="3">POLO box domain-containing protein</fullName>
    </submittedName>
</protein>
<proteinExistence type="predicted"/>
<feature type="domain" description="POLO box" evidence="1">
    <location>
        <begin position="1"/>
        <end position="52"/>
    </location>
</feature>
<dbReference type="SUPFAM" id="SSF82615">
    <property type="entry name" value="Polo-box domain"/>
    <property type="match status" value="1"/>
</dbReference>
<reference evidence="3" key="1">
    <citation type="submission" date="2022-11" db="UniProtKB">
        <authorList>
            <consortium name="WormBaseParasite"/>
        </authorList>
    </citation>
    <scope>IDENTIFICATION</scope>
</reference>
<dbReference type="InterPro" id="IPR000959">
    <property type="entry name" value="POLO_box_dom"/>
</dbReference>
<dbReference type="WBParaSite" id="PSU_v2.g2153.t1">
    <property type="protein sequence ID" value="PSU_v2.g2153.t1"/>
    <property type="gene ID" value="PSU_v2.g2153"/>
</dbReference>
<dbReference type="Proteomes" id="UP000887577">
    <property type="component" value="Unplaced"/>
</dbReference>